<keyword evidence="3" id="KW-0235">DNA replication</keyword>
<keyword evidence="5" id="KW-0227">DNA damage</keyword>
<keyword evidence="2" id="KW-0436">Ligase</keyword>
<dbReference type="Pfam" id="PF03120">
    <property type="entry name" value="OB_DNA_ligase"/>
    <property type="match status" value="1"/>
</dbReference>
<keyword evidence="6" id="KW-0862">Zinc</keyword>
<feature type="domain" description="BRCT" evidence="9">
    <location>
        <begin position="248"/>
        <end position="328"/>
    </location>
</feature>
<evidence type="ECO:0000256" key="2">
    <source>
        <dbReference type="ARBA" id="ARBA00022598"/>
    </source>
</evidence>
<proteinExistence type="predicted"/>
<dbReference type="InterPro" id="IPR012340">
    <property type="entry name" value="NA-bd_OB-fold"/>
</dbReference>
<keyword evidence="7" id="KW-0520">NAD</keyword>
<protein>
    <recommendedName>
        <fullName evidence="9">BRCT domain-containing protein</fullName>
    </recommendedName>
</protein>
<dbReference type="InterPro" id="IPR003583">
    <property type="entry name" value="Hlx-hairpin-Hlx_DNA-bd_motif"/>
</dbReference>
<dbReference type="GO" id="GO:0006260">
    <property type="term" value="P:DNA replication"/>
    <property type="evidence" value="ECO:0007669"/>
    <property type="project" value="UniProtKB-KW"/>
</dbReference>
<dbReference type="PANTHER" id="PTHR23389:SF9">
    <property type="entry name" value="DNA LIGASE"/>
    <property type="match status" value="1"/>
</dbReference>
<evidence type="ECO:0000256" key="4">
    <source>
        <dbReference type="ARBA" id="ARBA00022723"/>
    </source>
</evidence>
<dbReference type="EMBL" id="BARU01006730">
    <property type="protein sequence ID" value="GAH36112.1"/>
    <property type="molecule type" value="Genomic_DNA"/>
</dbReference>
<reference evidence="10" key="1">
    <citation type="journal article" date="2014" name="Front. Microbiol.">
        <title>High frequency of phylogenetically diverse reductive dehalogenase-homologous genes in deep subseafloor sedimentary metagenomes.</title>
        <authorList>
            <person name="Kawai M."/>
            <person name="Futagami T."/>
            <person name="Toyoda A."/>
            <person name="Takaki Y."/>
            <person name="Nishi S."/>
            <person name="Hori S."/>
            <person name="Arai W."/>
            <person name="Tsubouchi T."/>
            <person name="Morono Y."/>
            <person name="Uchiyama I."/>
            <person name="Ito T."/>
            <person name="Fujiyama A."/>
            <person name="Inagaki F."/>
            <person name="Takami H."/>
        </authorList>
    </citation>
    <scope>NUCLEOTIDE SEQUENCE</scope>
    <source>
        <strain evidence="10">Expedition CK06-06</strain>
    </source>
</reference>
<dbReference type="InterPro" id="IPR041663">
    <property type="entry name" value="DisA/LigA_HHH"/>
</dbReference>
<dbReference type="CDD" id="cd17748">
    <property type="entry name" value="BRCT_DNA_ligase_like"/>
    <property type="match status" value="1"/>
</dbReference>
<dbReference type="FunFam" id="1.10.150.20:FF:000007">
    <property type="entry name" value="DNA ligase"/>
    <property type="match status" value="1"/>
</dbReference>
<dbReference type="SUPFAM" id="SSF47781">
    <property type="entry name" value="RuvA domain 2-like"/>
    <property type="match status" value="1"/>
</dbReference>
<dbReference type="FunFam" id="1.10.150.20:FF:000006">
    <property type="entry name" value="DNA ligase"/>
    <property type="match status" value="1"/>
</dbReference>
<feature type="non-terminal residue" evidence="10">
    <location>
        <position position="1"/>
    </location>
</feature>
<dbReference type="SUPFAM" id="SSF52113">
    <property type="entry name" value="BRCT domain"/>
    <property type="match status" value="1"/>
</dbReference>
<dbReference type="Gene3D" id="1.10.150.20">
    <property type="entry name" value="5' to 3' exonuclease, C-terminal subdomain"/>
    <property type="match status" value="2"/>
</dbReference>
<dbReference type="SUPFAM" id="SSF50249">
    <property type="entry name" value="Nucleic acid-binding proteins"/>
    <property type="match status" value="1"/>
</dbReference>
<dbReference type="Pfam" id="PF14520">
    <property type="entry name" value="HHH_5"/>
    <property type="match status" value="1"/>
</dbReference>
<evidence type="ECO:0000256" key="1">
    <source>
        <dbReference type="ARBA" id="ARBA00004067"/>
    </source>
</evidence>
<evidence type="ECO:0000256" key="3">
    <source>
        <dbReference type="ARBA" id="ARBA00022705"/>
    </source>
</evidence>
<dbReference type="GO" id="GO:0046872">
    <property type="term" value="F:metal ion binding"/>
    <property type="evidence" value="ECO:0007669"/>
    <property type="project" value="UniProtKB-KW"/>
</dbReference>
<dbReference type="GO" id="GO:0003911">
    <property type="term" value="F:DNA ligase (NAD+) activity"/>
    <property type="evidence" value="ECO:0007669"/>
    <property type="project" value="InterPro"/>
</dbReference>
<keyword evidence="4" id="KW-0479">Metal-binding</keyword>
<accession>X1EU78</accession>
<evidence type="ECO:0000259" key="9">
    <source>
        <dbReference type="PROSITE" id="PS50172"/>
    </source>
</evidence>
<dbReference type="SMART" id="SM00278">
    <property type="entry name" value="HhH1"/>
    <property type="match status" value="3"/>
</dbReference>
<dbReference type="InterPro" id="IPR001357">
    <property type="entry name" value="BRCT_dom"/>
</dbReference>
<evidence type="ECO:0000256" key="8">
    <source>
        <dbReference type="ARBA" id="ARBA00023204"/>
    </source>
</evidence>
<dbReference type="InterPro" id="IPR004150">
    <property type="entry name" value="NAD_DNA_ligase_OB"/>
</dbReference>
<dbReference type="Gene3D" id="3.40.50.10190">
    <property type="entry name" value="BRCT domain"/>
    <property type="match status" value="1"/>
</dbReference>
<dbReference type="PROSITE" id="PS50172">
    <property type="entry name" value="BRCT"/>
    <property type="match status" value="1"/>
</dbReference>
<dbReference type="InterPro" id="IPR004149">
    <property type="entry name" value="Znf_DNAligase_C4"/>
</dbReference>
<sequence length="328" mass="36703">KSAALHNEDDIRRKDIREGDWVYVQRAGEVIPEVMGPIKSKRSGKEREFTLLKKIFNREKQRPACPECGAEVFRPEGEVMYYCSNAACPAQVQERIEHFASRGGMDIRGIGESQSAILLTEGLVKDVSDLYYLKDKKEQLLKLERMAEKSADNIIKAIDDSKKRPLGRLIFALGIRHVGGETAEILAKEFGSIDKLAHASRERLMKIDSIGGKIADSLIAFFGQKENRRIIERLREAGVRLEEEAARPEELPLAGQEFVITGRLETLSRQEAEARVKTLGGTAKSDVTRKTTYLVVGAEPGSKLARAQALGIKQLTEEEFVKLLRQKA</sequence>
<keyword evidence="8" id="KW-0234">DNA repair</keyword>
<comment type="function">
    <text evidence="1">DNA ligase that catalyzes the formation of phosphodiester linkages between 5'-phosphoryl and 3'-hydroxyl groups in double-stranded DNA using NAD as a coenzyme and as the energy source for the reaction. It is essential for DNA replication and repair of damaged DNA.</text>
</comment>
<dbReference type="Pfam" id="PF00533">
    <property type="entry name" value="BRCT"/>
    <property type="match status" value="1"/>
</dbReference>
<name>X1EU78_9ZZZZ</name>
<dbReference type="PANTHER" id="PTHR23389">
    <property type="entry name" value="CHROMOSOME TRANSMISSION FIDELITY FACTOR 18"/>
    <property type="match status" value="1"/>
</dbReference>
<dbReference type="GO" id="GO:0006281">
    <property type="term" value="P:DNA repair"/>
    <property type="evidence" value="ECO:0007669"/>
    <property type="project" value="UniProtKB-KW"/>
</dbReference>
<evidence type="ECO:0000313" key="10">
    <source>
        <dbReference type="EMBL" id="GAH36112.1"/>
    </source>
</evidence>
<evidence type="ECO:0000256" key="5">
    <source>
        <dbReference type="ARBA" id="ARBA00022763"/>
    </source>
</evidence>
<dbReference type="InterPro" id="IPR010994">
    <property type="entry name" value="RuvA_2-like"/>
</dbReference>
<dbReference type="GO" id="GO:0003677">
    <property type="term" value="F:DNA binding"/>
    <property type="evidence" value="ECO:0007669"/>
    <property type="project" value="InterPro"/>
</dbReference>
<gene>
    <name evidence="10" type="ORF">S03H2_13261</name>
</gene>
<dbReference type="Pfam" id="PF03119">
    <property type="entry name" value="DNA_ligase_ZBD"/>
    <property type="match status" value="1"/>
</dbReference>
<dbReference type="InterPro" id="IPR036420">
    <property type="entry name" value="BRCT_dom_sf"/>
</dbReference>
<dbReference type="GO" id="GO:0005829">
    <property type="term" value="C:cytosol"/>
    <property type="evidence" value="ECO:0007669"/>
    <property type="project" value="TreeGrafter"/>
</dbReference>
<dbReference type="AlphaFoldDB" id="X1EU78"/>
<evidence type="ECO:0000256" key="6">
    <source>
        <dbReference type="ARBA" id="ARBA00022833"/>
    </source>
</evidence>
<dbReference type="Pfam" id="PF12826">
    <property type="entry name" value="HHH_2"/>
    <property type="match status" value="1"/>
</dbReference>
<comment type="caution">
    <text evidence="10">The sequence shown here is derived from an EMBL/GenBank/DDBJ whole genome shotgun (WGS) entry which is preliminary data.</text>
</comment>
<dbReference type="Gene3D" id="6.20.10.30">
    <property type="match status" value="1"/>
</dbReference>
<dbReference type="SMART" id="SM00292">
    <property type="entry name" value="BRCT"/>
    <property type="match status" value="1"/>
</dbReference>
<organism evidence="10">
    <name type="scientific">marine sediment metagenome</name>
    <dbReference type="NCBI Taxonomy" id="412755"/>
    <lineage>
        <taxon>unclassified sequences</taxon>
        <taxon>metagenomes</taxon>
        <taxon>ecological metagenomes</taxon>
    </lineage>
</organism>
<evidence type="ECO:0000256" key="7">
    <source>
        <dbReference type="ARBA" id="ARBA00023027"/>
    </source>
</evidence>
<dbReference type="Gene3D" id="2.40.50.140">
    <property type="entry name" value="Nucleic acid-binding proteins"/>
    <property type="match status" value="1"/>
</dbReference>